<dbReference type="NCBIfam" id="NF033542">
    <property type="entry name" value="transpos_IS110"/>
    <property type="match status" value="1"/>
</dbReference>
<dbReference type="InterPro" id="IPR003346">
    <property type="entry name" value="Transposase_20"/>
</dbReference>
<evidence type="ECO:0000313" key="4">
    <source>
        <dbReference type="Proteomes" id="UP000019812"/>
    </source>
</evidence>
<dbReference type="Proteomes" id="UP000019812">
    <property type="component" value="Unassembled WGS sequence"/>
</dbReference>
<name>A0A084Y647_9PROT</name>
<dbReference type="EMBL" id="JDSS02000003">
    <property type="protein sequence ID" value="KFB70191.1"/>
    <property type="molecule type" value="Genomic_DNA"/>
</dbReference>
<proteinExistence type="predicted"/>
<dbReference type="GO" id="GO:0004803">
    <property type="term" value="F:transposase activity"/>
    <property type="evidence" value="ECO:0007669"/>
    <property type="project" value="InterPro"/>
</dbReference>
<organism evidence="3 4">
    <name type="scientific">Candidatus Accumulibacter vicinus</name>
    <dbReference type="NCBI Taxonomy" id="2954382"/>
    <lineage>
        <taxon>Bacteria</taxon>
        <taxon>Pseudomonadati</taxon>
        <taxon>Pseudomonadota</taxon>
        <taxon>Betaproteobacteria</taxon>
        <taxon>Candidatus Accumulibacter</taxon>
    </lineage>
</organism>
<dbReference type="Pfam" id="PF01548">
    <property type="entry name" value="DEDD_Tnp_IS110"/>
    <property type="match status" value="1"/>
</dbReference>
<dbReference type="RefSeq" id="WP_273702780.1">
    <property type="nucleotide sequence ID" value="NZ_JDSS02000003.1"/>
</dbReference>
<feature type="domain" description="Transposase IS116/IS110/IS902 C-terminal" evidence="2">
    <location>
        <begin position="256"/>
        <end position="340"/>
    </location>
</feature>
<dbReference type="InterPro" id="IPR047650">
    <property type="entry name" value="Transpos_IS110"/>
</dbReference>
<dbReference type="Pfam" id="PF02371">
    <property type="entry name" value="Transposase_20"/>
    <property type="match status" value="1"/>
</dbReference>
<reference evidence="3 4" key="1">
    <citation type="submission" date="2014-07" db="EMBL/GenBank/DDBJ databases">
        <title>Expanding our view of genomic diversity in Candidatus Accumulibacter clades.</title>
        <authorList>
            <person name="Skennerton C.T."/>
            <person name="Barr J.J."/>
            <person name="Slater F.R."/>
            <person name="Bond P.L."/>
            <person name="Tyson G.W."/>
        </authorList>
    </citation>
    <scope>NUCLEOTIDE SEQUENCE [LARGE SCALE GENOMIC DNA]</scope>
    <source>
        <strain evidence="4">SK-01</strain>
    </source>
</reference>
<evidence type="ECO:0000259" key="2">
    <source>
        <dbReference type="Pfam" id="PF02371"/>
    </source>
</evidence>
<evidence type="ECO:0000313" key="3">
    <source>
        <dbReference type="EMBL" id="KFB70191.1"/>
    </source>
</evidence>
<dbReference type="STRING" id="1457154.CAPSK01_000073"/>
<dbReference type="GO" id="GO:0003677">
    <property type="term" value="F:DNA binding"/>
    <property type="evidence" value="ECO:0007669"/>
    <property type="project" value="InterPro"/>
</dbReference>
<comment type="caution">
    <text evidence="3">The sequence shown here is derived from an EMBL/GenBank/DDBJ whole genome shotgun (WGS) entry which is preliminary data.</text>
</comment>
<evidence type="ECO:0000259" key="1">
    <source>
        <dbReference type="Pfam" id="PF01548"/>
    </source>
</evidence>
<gene>
    <name evidence="3" type="ORF">CAPSK01_000073</name>
</gene>
<dbReference type="InterPro" id="IPR002525">
    <property type="entry name" value="Transp_IS110-like_N"/>
</dbReference>
<accession>A0A084Y647</accession>
<dbReference type="AlphaFoldDB" id="A0A084Y647"/>
<dbReference type="PANTHER" id="PTHR33055:SF15">
    <property type="entry name" value="TRANSPOSASE-RELATED"/>
    <property type="match status" value="1"/>
</dbReference>
<dbReference type="PANTHER" id="PTHR33055">
    <property type="entry name" value="TRANSPOSASE FOR INSERTION SEQUENCE ELEMENT IS1111A"/>
    <property type="match status" value="1"/>
</dbReference>
<protein>
    <submittedName>
        <fullName evidence="3">Transposase IS116/IS110/IS902 family protein</fullName>
    </submittedName>
</protein>
<dbReference type="GO" id="GO:0006313">
    <property type="term" value="P:DNA transposition"/>
    <property type="evidence" value="ECO:0007669"/>
    <property type="project" value="InterPro"/>
</dbReference>
<feature type="domain" description="Transposase IS110-like N-terminal" evidence="1">
    <location>
        <begin position="12"/>
        <end position="158"/>
    </location>
</feature>
<sequence length="415" mass="46080">MEGLSPLHRRVAGIDVHRMLHVVTVLIEQPDGSMTKHSREFGGFKRDCRALAAWLGELQVQLVVMESTGIYWKSVYSHLENAGLIAWVVNAHFIKHVPGRKTDMLDSEWLAVLARFGLVRGSFIPPKDLRELRLVSRYRRKLSATCASQVNRLHKMLDDGGIKLGAVVADVNGVSARAMVRGLIDGQSPALLLSHARGALKRKTEELAASLDGDLSERHLFVLRHLSDSIEQMQRQLADIDAYLMRAMQPYAWAHSLLQTIPGIDEVAAALILIEIGDDMARFASPERLACWAALSPGNHESAGKRKSGRTRHGNNVIRHILCECANAARMTKSTLAAKYKSLMVRKSHKKAIVAVAHKMIRLIYILLSRRQPYLDQAIDYAAMSARKNAPRWIKQLKAIGKWPAPRASAAAAAT</sequence>